<comment type="caution">
    <text evidence="1">The sequence shown here is derived from an EMBL/GenBank/DDBJ whole genome shotgun (WGS) entry which is preliminary data.</text>
</comment>
<sequence>MGVLPPELVDHIIDHIHDDRYSLRSCSLVNSGWLISSWFHLFESLHIKVKEKEEIDVVLNTFNQPPRFHAYVRTLHLEGFDCGPYGVATSKIHEARIIHTYHIFPSLQTYILDGLLLNRLYRDSNAPKQAPGPTQRILPKLVLADVALERSQLVIILSSLRPIREIHFSCVTVWSLSTSPDNADTIPALGLQSATFEGCYSVASLTAASFFKRFPHLKCDLTTLDIDILNVSSGGLPAEEQIRITASLIDEIGPQLTGLRLDLLSDSDCYSGLGPEFEVQNGPDWTSLAPQALPPFAKSLAGILSTPQQPEPLSDSTARYCSFMGFLPAELVDYIIDHLHDDRHSLQSCSLVNSGWLISSWFHLFDTLHIKVKEGETIEAILGQFDAPPRFHTYVRTLHIEGYDFKPNYPINSRIEETRIMRTYNIFPSIHTYIISGFQLTRVSITQEKATTIRQEPSASSRVLSKLILSDVDMDQDHFIGLLSSLRPIREIHFLTVTVSGIEDISPDDPDFDTIPPLGLRSATFESCNVSTSFTIASFYKHFPRLTRDITSLDVDFLSVTCGGLRVEERIEATGLLINEIGPQLIDLRLDLLFNSSWYRSLNSDSLWKPFNLAKCTSLRALWISFEDNTYQDVFKENPLLSLIPVLTASMKTLQRLTLVLGSARSSGTFPPHIQVGLPEFESFIFSLPLLQVVTFVHDCDREDYRRMAEVAGPISPTKRHWLIEKLPTLHSRGILQIPDGLIQ</sequence>
<dbReference type="Proteomes" id="UP001212997">
    <property type="component" value="Unassembled WGS sequence"/>
</dbReference>
<gene>
    <name evidence="1" type="ORF">NLI96_g1422</name>
</gene>
<keyword evidence="2" id="KW-1185">Reference proteome</keyword>
<reference evidence="1" key="1">
    <citation type="submission" date="2022-07" db="EMBL/GenBank/DDBJ databases">
        <title>Genome Sequence of Physisporinus lineatus.</title>
        <authorList>
            <person name="Buettner E."/>
        </authorList>
    </citation>
    <scope>NUCLEOTIDE SEQUENCE</scope>
    <source>
        <strain evidence="1">VT162</strain>
    </source>
</reference>
<evidence type="ECO:0000313" key="2">
    <source>
        <dbReference type="Proteomes" id="UP001212997"/>
    </source>
</evidence>
<dbReference type="AlphaFoldDB" id="A0AAD5VAK4"/>
<accession>A0AAD5VAK4</accession>
<evidence type="ECO:0008006" key="3">
    <source>
        <dbReference type="Google" id="ProtNLM"/>
    </source>
</evidence>
<protein>
    <recommendedName>
        <fullName evidence="3">F-box domain-containing protein</fullName>
    </recommendedName>
</protein>
<proteinExistence type="predicted"/>
<evidence type="ECO:0000313" key="1">
    <source>
        <dbReference type="EMBL" id="KAJ3490431.1"/>
    </source>
</evidence>
<name>A0AAD5VAK4_9APHY</name>
<dbReference type="EMBL" id="JANAWD010000028">
    <property type="protein sequence ID" value="KAJ3490431.1"/>
    <property type="molecule type" value="Genomic_DNA"/>
</dbReference>
<organism evidence="1 2">
    <name type="scientific">Meripilus lineatus</name>
    <dbReference type="NCBI Taxonomy" id="2056292"/>
    <lineage>
        <taxon>Eukaryota</taxon>
        <taxon>Fungi</taxon>
        <taxon>Dikarya</taxon>
        <taxon>Basidiomycota</taxon>
        <taxon>Agaricomycotina</taxon>
        <taxon>Agaricomycetes</taxon>
        <taxon>Polyporales</taxon>
        <taxon>Meripilaceae</taxon>
        <taxon>Meripilus</taxon>
    </lineage>
</organism>